<feature type="transmembrane region" description="Helical" evidence="8">
    <location>
        <begin position="430"/>
        <end position="449"/>
    </location>
</feature>
<dbReference type="EMBL" id="JAHDVG010000467">
    <property type="protein sequence ID" value="KAH1182317.1"/>
    <property type="molecule type" value="Genomic_DNA"/>
</dbReference>
<dbReference type="Proteomes" id="UP000827986">
    <property type="component" value="Unassembled WGS sequence"/>
</dbReference>
<dbReference type="GO" id="GO:0008643">
    <property type="term" value="P:carbohydrate transport"/>
    <property type="evidence" value="ECO:0007669"/>
    <property type="project" value="InterPro"/>
</dbReference>
<evidence type="ECO:0000313" key="10">
    <source>
        <dbReference type="Proteomes" id="UP000827986"/>
    </source>
</evidence>
<dbReference type="GO" id="GO:0005886">
    <property type="term" value="C:plasma membrane"/>
    <property type="evidence" value="ECO:0007669"/>
    <property type="project" value="UniProtKB-SubCell"/>
</dbReference>
<evidence type="ECO:0000256" key="3">
    <source>
        <dbReference type="ARBA" id="ARBA00022448"/>
    </source>
</evidence>
<comment type="caution">
    <text evidence="9">The sequence shown here is derived from an EMBL/GenBank/DDBJ whole genome shotgun (WGS) entry which is preliminary data.</text>
</comment>
<gene>
    <name evidence="9" type="ORF">KIL84_010071</name>
</gene>
<keyword evidence="5 8" id="KW-0812">Transmembrane</keyword>
<feature type="transmembrane region" description="Helical" evidence="8">
    <location>
        <begin position="366"/>
        <end position="392"/>
    </location>
</feature>
<protein>
    <submittedName>
        <fullName evidence="9">Uncharacterized protein</fullName>
    </submittedName>
</protein>
<feature type="transmembrane region" description="Helical" evidence="8">
    <location>
        <begin position="538"/>
        <end position="566"/>
    </location>
</feature>
<dbReference type="PANTHER" id="PTHR11328">
    <property type="entry name" value="MAJOR FACILITATOR SUPERFAMILY DOMAIN-CONTAINING PROTEIN"/>
    <property type="match status" value="1"/>
</dbReference>
<evidence type="ECO:0000256" key="1">
    <source>
        <dbReference type="ARBA" id="ARBA00004651"/>
    </source>
</evidence>
<dbReference type="Gene3D" id="1.20.1250.20">
    <property type="entry name" value="MFS general substrate transporter like domains"/>
    <property type="match status" value="2"/>
</dbReference>
<dbReference type="GO" id="GO:0015293">
    <property type="term" value="F:symporter activity"/>
    <property type="evidence" value="ECO:0007669"/>
    <property type="project" value="InterPro"/>
</dbReference>
<evidence type="ECO:0000256" key="5">
    <source>
        <dbReference type="ARBA" id="ARBA00022692"/>
    </source>
</evidence>
<dbReference type="SUPFAM" id="SSF103473">
    <property type="entry name" value="MFS general substrate transporter"/>
    <property type="match status" value="1"/>
</dbReference>
<keyword evidence="3" id="KW-0813">Transport</keyword>
<dbReference type="PANTHER" id="PTHR11328:SF31">
    <property type="entry name" value="SODIUM-DEPENDENT LYSOPHOSPHATIDYLCHOLINE SYMPORTER 1 ISOFORM X1-RELATED"/>
    <property type="match status" value="1"/>
</dbReference>
<keyword evidence="10" id="KW-1185">Reference proteome</keyword>
<name>A0A9D3XLU0_9SAUR</name>
<keyword evidence="6 8" id="KW-1133">Transmembrane helix</keyword>
<evidence type="ECO:0000256" key="4">
    <source>
        <dbReference type="ARBA" id="ARBA00022475"/>
    </source>
</evidence>
<dbReference type="AlphaFoldDB" id="A0A9D3XLU0"/>
<feature type="transmembrane region" description="Helical" evidence="8">
    <location>
        <begin position="216"/>
        <end position="235"/>
    </location>
</feature>
<feature type="transmembrane region" description="Helical" evidence="8">
    <location>
        <begin position="404"/>
        <end position="424"/>
    </location>
</feature>
<feature type="transmembrane region" description="Helical" evidence="8">
    <location>
        <begin position="497"/>
        <end position="517"/>
    </location>
</feature>
<evidence type="ECO:0000256" key="7">
    <source>
        <dbReference type="ARBA" id="ARBA00023136"/>
    </source>
</evidence>
<sequence>MLLPGITHLNRTSEKPEYNKTAFGVLVGVRGGCNCFGCGTGSVGPEPGVSPLPLTRLLPEERGSLACKGGSVFVNMLPDRPGRAPLPGLTHAGGSAAASSSHGEMQPAPLPFYRKLCYAIGGAPYQMTGNALGFFLQIFLLDVVQLEPFHSSLILFLGRAWDAVTDPAVGFLVSRSPRRRLGKLIPWIVSSTPFGVVFYCLVWSTPSHAMPVSLKFLWYLTMYCFFQTSMSCYHVPYSSLTMFLGGNQRDRDSATAYRMGVEVFSTLVGSGIQGQIVGGYHASMMKSCSVLNGTLYNSTSAGLSDTLENTRRAYVIASVVLGSLYCMACLILFLGVKEQPGPLSPLGRTQLPFCHSLRIILGHLPYAWLLGGFLFMSLAFQIAQGIFAFFCTHAAGLAGRFQHLMLIMLVVASLSIPFWQWFLVRFGKKPAVFVGLSLIIPALIVITVVSHNFLVFVFMVVLAGCSMAVLYLLPWSMLPDAVDDFRLKNPNHLNLEAFFYSFYVFFNKFAGGLSLGISTMSLHFAGYRASDCTHNPSVILTLQILMAPVPITLLLIAMAIFCFYPIDEERRKQMRVEMEAAGHWVKNENPG</sequence>
<dbReference type="InterPro" id="IPR036259">
    <property type="entry name" value="MFS_trans_sf"/>
</dbReference>
<organism evidence="9 10">
    <name type="scientific">Mauremys mutica</name>
    <name type="common">yellowpond turtle</name>
    <dbReference type="NCBI Taxonomy" id="74926"/>
    <lineage>
        <taxon>Eukaryota</taxon>
        <taxon>Metazoa</taxon>
        <taxon>Chordata</taxon>
        <taxon>Craniata</taxon>
        <taxon>Vertebrata</taxon>
        <taxon>Euteleostomi</taxon>
        <taxon>Archelosauria</taxon>
        <taxon>Testudinata</taxon>
        <taxon>Testudines</taxon>
        <taxon>Cryptodira</taxon>
        <taxon>Durocryptodira</taxon>
        <taxon>Testudinoidea</taxon>
        <taxon>Geoemydidae</taxon>
        <taxon>Geoemydinae</taxon>
        <taxon>Mauremys</taxon>
    </lineage>
</organism>
<evidence type="ECO:0000313" key="9">
    <source>
        <dbReference type="EMBL" id="KAH1182317.1"/>
    </source>
</evidence>
<proteinExistence type="inferred from homology"/>
<comment type="similarity">
    <text evidence="2">Belongs to the major facilitator superfamily.</text>
</comment>
<keyword evidence="7 8" id="KW-0472">Membrane</keyword>
<keyword evidence="4" id="KW-1003">Cell membrane</keyword>
<accession>A0A9D3XLU0</accession>
<evidence type="ECO:0000256" key="8">
    <source>
        <dbReference type="SAM" id="Phobius"/>
    </source>
</evidence>
<dbReference type="Pfam" id="PF13347">
    <property type="entry name" value="MFS_2"/>
    <property type="match status" value="1"/>
</dbReference>
<dbReference type="FunFam" id="1.20.1250.20:FF:000183">
    <property type="entry name" value="sodium-dependent lysophosphatidylcholine symporter 1 isoform X2"/>
    <property type="match status" value="1"/>
</dbReference>
<feature type="transmembrane region" description="Helical" evidence="8">
    <location>
        <begin position="456"/>
        <end position="477"/>
    </location>
</feature>
<comment type="subcellular location">
    <subcellularLocation>
        <location evidence="1">Cell membrane</location>
        <topology evidence="1">Multi-pass membrane protein</topology>
    </subcellularLocation>
</comment>
<feature type="transmembrane region" description="Helical" evidence="8">
    <location>
        <begin position="313"/>
        <end position="336"/>
    </location>
</feature>
<dbReference type="InterPro" id="IPR039672">
    <property type="entry name" value="MFS_2"/>
</dbReference>
<feature type="transmembrane region" description="Helical" evidence="8">
    <location>
        <begin position="184"/>
        <end position="204"/>
    </location>
</feature>
<reference evidence="9" key="1">
    <citation type="submission" date="2021-09" db="EMBL/GenBank/DDBJ databases">
        <title>The genome of Mauremys mutica provides insights into the evolution of semi-aquatic lifestyle.</title>
        <authorList>
            <person name="Gong S."/>
            <person name="Gao Y."/>
        </authorList>
    </citation>
    <scope>NUCLEOTIDE SEQUENCE</scope>
    <source>
        <strain evidence="9">MM-2020</strain>
        <tissue evidence="9">Muscle</tissue>
    </source>
</reference>
<evidence type="ECO:0000256" key="2">
    <source>
        <dbReference type="ARBA" id="ARBA00008335"/>
    </source>
</evidence>
<evidence type="ECO:0000256" key="6">
    <source>
        <dbReference type="ARBA" id="ARBA00022989"/>
    </source>
</evidence>